<feature type="domain" description="Bifunctional inhibitor/plant lipid transfer protein/seed storage helical" evidence="5">
    <location>
        <begin position="83"/>
        <end position="154"/>
    </location>
</feature>
<keyword evidence="2" id="KW-0732">Signal</keyword>
<gene>
    <name evidence="6" type="ORF">NE237_013842</name>
</gene>
<evidence type="ECO:0000256" key="2">
    <source>
        <dbReference type="ARBA" id="ARBA00022729"/>
    </source>
</evidence>
<dbReference type="OrthoDB" id="690947at2759"/>
<keyword evidence="4" id="KW-0325">Glycoprotein</keyword>
<evidence type="ECO:0000259" key="5">
    <source>
        <dbReference type="SMART" id="SM00499"/>
    </source>
</evidence>
<evidence type="ECO:0000256" key="3">
    <source>
        <dbReference type="ARBA" id="ARBA00023157"/>
    </source>
</evidence>
<dbReference type="PANTHER" id="PTHR33044">
    <property type="entry name" value="BIFUNCTIONAL INHIBITOR/LIPID-TRANSFER PROTEIN/SEED STORAGE 2S ALBUMIN SUPERFAMILY PROTEIN-RELATED"/>
    <property type="match status" value="1"/>
</dbReference>
<dbReference type="CDD" id="cd00010">
    <property type="entry name" value="AAI_LTSS"/>
    <property type="match status" value="1"/>
</dbReference>
<protein>
    <recommendedName>
        <fullName evidence="5">Bifunctional inhibitor/plant lipid transfer protein/seed storage helical domain-containing protein</fullName>
    </recommendedName>
</protein>
<dbReference type="SMART" id="SM00499">
    <property type="entry name" value="AAI"/>
    <property type="match status" value="1"/>
</dbReference>
<dbReference type="Gene3D" id="1.10.110.10">
    <property type="entry name" value="Plant lipid-transfer and hydrophobic proteins"/>
    <property type="match status" value="1"/>
</dbReference>
<evidence type="ECO:0000313" key="7">
    <source>
        <dbReference type="Proteomes" id="UP001141806"/>
    </source>
</evidence>
<sequence>METGDEMPEMGCRIGRTMQRGLQRLRGNYCTAVEKITEELRREEIGSWRKMEMGNQAMVMVAIVMVAGMASLVEGQLGNTPSCAADMTNCVNYLNSTNPPASCCDPLRQTVSTQLKCLCDLLNDPSLFQSMGINLTQAEQLPQNCGMPNTVAACSQRKITTYHVPS</sequence>
<keyword evidence="3" id="KW-1015">Disulfide bond</keyword>
<comment type="similarity">
    <text evidence="1">Belongs to the plant LTP family.</text>
</comment>
<keyword evidence="7" id="KW-1185">Reference proteome</keyword>
<dbReference type="Pfam" id="PF14368">
    <property type="entry name" value="LTP_2"/>
    <property type="match status" value="1"/>
</dbReference>
<dbReference type="InterPro" id="IPR016140">
    <property type="entry name" value="Bifunc_inhib/LTP/seed_store"/>
</dbReference>
<comment type="caution">
    <text evidence="6">The sequence shown here is derived from an EMBL/GenBank/DDBJ whole genome shotgun (WGS) entry which is preliminary data.</text>
</comment>
<dbReference type="AlphaFoldDB" id="A0A9Q0H0P0"/>
<proteinExistence type="inferred from homology"/>
<dbReference type="SUPFAM" id="SSF47699">
    <property type="entry name" value="Bifunctional inhibitor/lipid-transfer protein/seed storage 2S albumin"/>
    <property type="match status" value="1"/>
</dbReference>
<dbReference type="EMBL" id="JAMYWD010000011">
    <property type="protein sequence ID" value="KAJ4957059.1"/>
    <property type="molecule type" value="Genomic_DNA"/>
</dbReference>
<evidence type="ECO:0000256" key="1">
    <source>
        <dbReference type="ARBA" id="ARBA00009748"/>
    </source>
</evidence>
<evidence type="ECO:0000313" key="6">
    <source>
        <dbReference type="EMBL" id="KAJ4957059.1"/>
    </source>
</evidence>
<evidence type="ECO:0000256" key="4">
    <source>
        <dbReference type="ARBA" id="ARBA00023180"/>
    </source>
</evidence>
<dbReference type="InterPro" id="IPR043325">
    <property type="entry name" value="LTSS"/>
</dbReference>
<reference evidence="6" key="1">
    <citation type="journal article" date="2023" name="Plant J.">
        <title>The genome of the king protea, Protea cynaroides.</title>
        <authorList>
            <person name="Chang J."/>
            <person name="Duong T.A."/>
            <person name="Schoeman C."/>
            <person name="Ma X."/>
            <person name="Roodt D."/>
            <person name="Barker N."/>
            <person name="Li Z."/>
            <person name="Van de Peer Y."/>
            <person name="Mizrachi E."/>
        </authorList>
    </citation>
    <scope>NUCLEOTIDE SEQUENCE</scope>
    <source>
        <tissue evidence="6">Young leaves</tissue>
    </source>
</reference>
<organism evidence="6 7">
    <name type="scientific">Protea cynaroides</name>
    <dbReference type="NCBI Taxonomy" id="273540"/>
    <lineage>
        <taxon>Eukaryota</taxon>
        <taxon>Viridiplantae</taxon>
        <taxon>Streptophyta</taxon>
        <taxon>Embryophyta</taxon>
        <taxon>Tracheophyta</taxon>
        <taxon>Spermatophyta</taxon>
        <taxon>Magnoliopsida</taxon>
        <taxon>Proteales</taxon>
        <taxon>Proteaceae</taxon>
        <taxon>Protea</taxon>
    </lineage>
</organism>
<name>A0A9Q0H0P0_9MAGN</name>
<dbReference type="Proteomes" id="UP001141806">
    <property type="component" value="Unassembled WGS sequence"/>
</dbReference>
<dbReference type="InterPro" id="IPR036312">
    <property type="entry name" value="Bifun_inhib/LTP/seed_sf"/>
</dbReference>
<accession>A0A9Q0H0P0</accession>